<keyword evidence="2" id="KW-0812">Transmembrane</keyword>
<evidence type="ECO:0000313" key="9">
    <source>
        <dbReference type="EMBL" id="GFT52699.1"/>
    </source>
</evidence>
<dbReference type="AlphaFoldDB" id="A0A8X6TSY8"/>
<dbReference type="Proteomes" id="UP000887013">
    <property type="component" value="Unassembled WGS sequence"/>
</dbReference>
<keyword evidence="7" id="KW-0472">Membrane</keyword>
<organism evidence="9 10">
    <name type="scientific">Nephila pilipes</name>
    <name type="common">Giant wood spider</name>
    <name type="synonym">Nephila maculata</name>
    <dbReference type="NCBI Taxonomy" id="299642"/>
    <lineage>
        <taxon>Eukaryota</taxon>
        <taxon>Metazoa</taxon>
        <taxon>Ecdysozoa</taxon>
        <taxon>Arthropoda</taxon>
        <taxon>Chelicerata</taxon>
        <taxon>Arachnida</taxon>
        <taxon>Araneae</taxon>
        <taxon>Araneomorphae</taxon>
        <taxon>Entelegynae</taxon>
        <taxon>Araneoidea</taxon>
        <taxon>Nephilidae</taxon>
        <taxon>Nephila</taxon>
    </lineage>
</organism>
<evidence type="ECO:0000256" key="6">
    <source>
        <dbReference type="ARBA" id="ARBA00022989"/>
    </source>
</evidence>
<dbReference type="GO" id="GO:0006612">
    <property type="term" value="P:protein targeting to membrane"/>
    <property type="evidence" value="ECO:0007669"/>
    <property type="project" value="TreeGrafter"/>
</dbReference>
<accession>A0A8X6TSY8</accession>
<evidence type="ECO:0000256" key="2">
    <source>
        <dbReference type="ARBA" id="ARBA00022692"/>
    </source>
</evidence>
<dbReference type="GO" id="GO:0016020">
    <property type="term" value="C:membrane"/>
    <property type="evidence" value="ECO:0007669"/>
    <property type="project" value="UniProtKB-SubCell"/>
</dbReference>
<evidence type="ECO:0000256" key="4">
    <source>
        <dbReference type="ARBA" id="ARBA00022771"/>
    </source>
</evidence>
<dbReference type="PANTHER" id="PTHR14402">
    <property type="entry name" value="RECEPTOR TRANSPORTING PROTEIN"/>
    <property type="match status" value="1"/>
</dbReference>
<keyword evidence="3" id="KW-0479">Metal-binding</keyword>
<dbReference type="GO" id="GO:0051205">
    <property type="term" value="P:protein insertion into membrane"/>
    <property type="evidence" value="ECO:0007669"/>
    <property type="project" value="TreeGrafter"/>
</dbReference>
<sequence>MPKAKHIRARKLRRNNPFIEKFLKNPTKSLIMVVDPNTLVNTMIPVPSAACPTAVTAVLPPAAMTPAYIQGHSPINPVSPIQYTQACPTSILPGQILTAVPVSSMIHGSQTINSSTSAGSPVDNYALSIYPTNGFFSQNVLPYAYVPVKNGIPPHVLSNVPSTFLPCDPKMVPNSQTTSTSSSLVQCNPGSIYTYTTISTPSLVPCTSRMGAPVLPMHLTPVVPTGSLEMRPLQTPQIINNIDMFRVTPPPTIPPAASTWKQSYGMELVWQNEFKILFDNYEPNVWVLLPIAQKPEGHWNTYVDSAKVRFCCEDCGHGWTSMKGRVAFWFVLNPTGDGIVCLKLYGQQCDRCPTRNYEPAMWYPEEVRKVMTNIYNKVGEIYYGFQLPPYFNNRRAGKPRTPHNNELCQACKDGVCSERR</sequence>
<comment type="caution">
    <text evidence="9">The sequence shown here is derived from an EMBL/GenBank/DDBJ whole genome shotgun (WGS) entry which is preliminary data.</text>
</comment>
<feature type="domain" description="3CxxC-type" evidence="8">
    <location>
        <begin position="305"/>
        <end position="414"/>
    </location>
</feature>
<evidence type="ECO:0000256" key="1">
    <source>
        <dbReference type="ARBA" id="ARBA00004167"/>
    </source>
</evidence>
<evidence type="ECO:0000259" key="8">
    <source>
        <dbReference type="SMART" id="SM01328"/>
    </source>
</evidence>
<protein>
    <submittedName>
        <fullName evidence="9">Zf-3CxxC domain-containing protein</fullName>
    </submittedName>
</protein>
<evidence type="ECO:0000256" key="3">
    <source>
        <dbReference type="ARBA" id="ARBA00022723"/>
    </source>
</evidence>
<name>A0A8X6TSY8_NEPPI</name>
<comment type="subcellular location">
    <subcellularLocation>
        <location evidence="1">Membrane</location>
        <topology evidence="1">Single-pass membrane protein</topology>
    </subcellularLocation>
</comment>
<evidence type="ECO:0000256" key="5">
    <source>
        <dbReference type="ARBA" id="ARBA00022833"/>
    </source>
</evidence>
<proteinExistence type="predicted"/>
<keyword evidence="4" id="KW-0863">Zinc-finger</keyword>
<dbReference type="OrthoDB" id="8121437at2759"/>
<keyword evidence="6" id="KW-1133">Transmembrane helix</keyword>
<dbReference type="InterPro" id="IPR026096">
    <property type="entry name" value="R-trans_p"/>
</dbReference>
<gene>
    <name evidence="9" type="primary">AVEN_127110_1</name>
    <name evidence="9" type="ORF">NPIL_313931</name>
</gene>
<dbReference type="InterPro" id="IPR027377">
    <property type="entry name" value="ZAR1/RTP1-5-like_Znf-3CxxC"/>
</dbReference>
<dbReference type="GO" id="GO:0031849">
    <property type="term" value="F:olfactory receptor binding"/>
    <property type="evidence" value="ECO:0007669"/>
    <property type="project" value="TreeGrafter"/>
</dbReference>
<dbReference type="Pfam" id="PF13695">
    <property type="entry name" value="Zn_ribbon_3CxxC"/>
    <property type="match status" value="1"/>
</dbReference>
<keyword evidence="5" id="KW-0862">Zinc</keyword>
<dbReference type="PANTHER" id="PTHR14402:SF10">
    <property type="entry name" value="3CXXC-TYPE DOMAIN-CONTAINING PROTEIN"/>
    <property type="match status" value="1"/>
</dbReference>
<dbReference type="SMART" id="SM01328">
    <property type="entry name" value="zf-3CxxC"/>
    <property type="match status" value="1"/>
</dbReference>
<reference evidence="9" key="1">
    <citation type="submission" date="2020-08" db="EMBL/GenBank/DDBJ databases">
        <title>Multicomponent nature underlies the extraordinary mechanical properties of spider dragline silk.</title>
        <authorList>
            <person name="Kono N."/>
            <person name="Nakamura H."/>
            <person name="Mori M."/>
            <person name="Yoshida Y."/>
            <person name="Ohtoshi R."/>
            <person name="Malay A.D."/>
            <person name="Moran D.A.P."/>
            <person name="Tomita M."/>
            <person name="Numata K."/>
            <person name="Arakawa K."/>
        </authorList>
    </citation>
    <scope>NUCLEOTIDE SEQUENCE</scope>
</reference>
<evidence type="ECO:0000256" key="7">
    <source>
        <dbReference type="ARBA" id="ARBA00023136"/>
    </source>
</evidence>
<dbReference type="EMBL" id="BMAW01017198">
    <property type="protein sequence ID" value="GFT52699.1"/>
    <property type="molecule type" value="Genomic_DNA"/>
</dbReference>
<keyword evidence="10" id="KW-1185">Reference proteome</keyword>
<evidence type="ECO:0000313" key="10">
    <source>
        <dbReference type="Proteomes" id="UP000887013"/>
    </source>
</evidence>
<dbReference type="GO" id="GO:0008270">
    <property type="term" value="F:zinc ion binding"/>
    <property type="evidence" value="ECO:0007669"/>
    <property type="project" value="UniProtKB-KW"/>
</dbReference>